<dbReference type="Gene3D" id="3.10.20.70">
    <property type="entry name" value="Glutamine synthetase, N-terminal domain"/>
    <property type="match status" value="1"/>
</dbReference>
<evidence type="ECO:0000256" key="4">
    <source>
        <dbReference type="SAM" id="MobiDB-lite"/>
    </source>
</evidence>
<feature type="domain" description="GS catalytic" evidence="5">
    <location>
        <begin position="115"/>
        <end position="439"/>
    </location>
</feature>
<evidence type="ECO:0000313" key="6">
    <source>
        <dbReference type="EMBL" id="SEH43047.1"/>
    </source>
</evidence>
<dbReference type="InterPro" id="IPR008146">
    <property type="entry name" value="Gln_synth_cat_dom"/>
</dbReference>
<accession>A0A1H6I813</accession>
<dbReference type="STRING" id="1267564.SAMN05192561_101979"/>
<dbReference type="GO" id="GO:0004356">
    <property type="term" value="F:glutamine synthetase activity"/>
    <property type="evidence" value="ECO:0007669"/>
    <property type="project" value="InterPro"/>
</dbReference>
<keyword evidence="7" id="KW-1185">Reference proteome</keyword>
<dbReference type="SMART" id="SM01230">
    <property type="entry name" value="Gln-synt_C"/>
    <property type="match status" value="1"/>
</dbReference>
<dbReference type="PANTHER" id="PTHR43785:SF12">
    <property type="entry name" value="TYPE-1 GLUTAMINE SYNTHETASE 2"/>
    <property type="match status" value="1"/>
</dbReference>
<dbReference type="AlphaFoldDB" id="A0A1H6I813"/>
<keyword evidence="1" id="KW-0436">Ligase</keyword>
<proteinExistence type="inferred from homology"/>
<dbReference type="Gene3D" id="3.30.590.10">
    <property type="entry name" value="Glutamine synthetase/guanido kinase, catalytic domain"/>
    <property type="match status" value="1"/>
</dbReference>
<evidence type="ECO:0000313" key="7">
    <source>
        <dbReference type="Proteomes" id="UP000199215"/>
    </source>
</evidence>
<sequence>MSQAADRMVETIEDPAIDHVFIEFADVNGISRSKQLTADAFLEKWADGFAMNLVLLAQTPRNHVPEGSGLGAEIGHADGTVHPIPETTMRLPWRENAVRVLCRFFHEDERLACSPRAVLESVLSANDFGFDFYAGSELEFYLLEETPDGEFTPATDDNHECVSWATEEVAGFYDRIVDWAGDYGIDLTALHHEHGPGQLEVLFDYGRPLEQADTTFDFKRLVKQAGRSFDQWPTFMAKPFDDRSGSGYHLHVSAFDDEKNVFETADAGDADGTLSERGRHFVGGLMDHADALAALGTPSINGFKRFEPNSFAPYTASWGYDNRMTAVRVPPGVVRTETRIASADANPYLVIAGTIAAGLDGLRRELEPPTPTTGDPTDDRPVLPRSPEVALRALETDDAMVDLLGEDVVRVYAASKRRELEAFRNHVTDWERDQYVKTV</sequence>
<dbReference type="SUPFAM" id="SSF55931">
    <property type="entry name" value="Glutamine synthetase/guanido kinase"/>
    <property type="match status" value="1"/>
</dbReference>
<dbReference type="SUPFAM" id="SSF54368">
    <property type="entry name" value="Glutamine synthetase, N-terminal domain"/>
    <property type="match status" value="1"/>
</dbReference>
<dbReference type="PROSITE" id="PS51987">
    <property type="entry name" value="GS_CATALYTIC"/>
    <property type="match status" value="1"/>
</dbReference>
<comment type="similarity">
    <text evidence="2 3">Belongs to the glutamine synthetase family.</text>
</comment>
<gene>
    <name evidence="6" type="ORF">SAMN05192561_101979</name>
</gene>
<dbReference type="GO" id="GO:0006542">
    <property type="term" value="P:glutamine biosynthetic process"/>
    <property type="evidence" value="ECO:0007669"/>
    <property type="project" value="InterPro"/>
</dbReference>
<dbReference type="InterPro" id="IPR014746">
    <property type="entry name" value="Gln_synth/guanido_kin_cat_dom"/>
</dbReference>
<evidence type="ECO:0000256" key="3">
    <source>
        <dbReference type="RuleBase" id="RU000384"/>
    </source>
</evidence>
<evidence type="ECO:0000256" key="1">
    <source>
        <dbReference type="ARBA" id="ARBA00022598"/>
    </source>
</evidence>
<dbReference type="Proteomes" id="UP000199215">
    <property type="component" value="Unassembled WGS sequence"/>
</dbReference>
<feature type="region of interest" description="Disordered" evidence="4">
    <location>
        <begin position="364"/>
        <end position="384"/>
    </location>
</feature>
<evidence type="ECO:0000259" key="5">
    <source>
        <dbReference type="PROSITE" id="PS51987"/>
    </source>
</evidence>
<dbReference type="RefSeq" id="WP_092815034.1">
    <property type="nucleotide sequence ID" value="NZ_FNWU01000001.1"/>
</dbReference>
<dbReference type="InterPro" id="IPR036651">
    <property type="entry name" value="Gln_synt_N_sf"/>
</dbReference>
<dbReference type="Pfam" id="PF00120">
    <property type="entry name" value="Gln-synt_C"/>
    <property type="match status" value="1"/>
</dbReference>
<reference evidence="6 7" key="1">
    <citation type="submission" date="2016-10" db="EMBL/GenBank/DDBJ databases">
        <authorList>
            <person name="de Groot N.N."/>
        </authorList>
    </citation>
    <scope>NUCLEOTIDE SEQUENCE [LARGE SCALE GENOMIC DNA]</scope>
    <source>
        <strain evidence="6 7">IBRC-M10418</strain>
    </source>
</reference>
<dbReference type="OrthoDB" id="36124at2157"/>
<dbReference type="PANTHER" id="PTHR43785">
    <property type="entry name" value="GAMMA-GLUTAMYLPUTRESCINE SYNTHETASE"/>
    <property type="match status" value="1"/>
</dbReference>
<evidence type="ECO:0000256" key="2">
    <source>
        <dbReference type="PROSITE-ProRule" id="PRU01331"/>
    </source>
</evidence>
<organism evidence="6 7">
    <name type="scientific">Halopenitus malekzadehii</name>
    <dbReference type="NCBI Taxonomy" id="1267564"/>
    <lineage>
        <taxon>Archaea</taxon>
        <taxon>Methanobacteriati</taxon>
        <taxon>Methanobacteriota</taxon>
        <taxon>Stenosarchaea group</taxon>
        <taxon>Halobacteria</taxon>
        <taxon>Halobacteriales</taxon>
        <taxon>Haloferacaceae</taxon>
        <taxon>Halopenitus</taxon>
    </lineage>
</organism>
<name>A0A1H6I813_9EURY</name>
<dbReference type="EMBL" id="FNWU01000001">
    <property type="protein sequence ID" value="SEH43047.1"/>
    <property type="molecule type" value="Genomic_DNA"/>
</dbReference>
<protein>
    <submittedName>
        <fullName evidence="6">Glutamine synthetase</fullName>
    </submittedName>
</protein>